<comment type="caution">
    <text evidence="1">The sequence shown here is derived from an EMBL/GenBank/DDBJ whole genome shotgun (WGS) entry which is preliminary data.</text>
</comment>
<dbReference type="GeneID" id="54783872"/>
<dbReference type="OMA" id="KEWKFIP"/>
<dbReference type="OrthoDB" id="359154at2759"/>
<dbReference type="RefSeq" id="XP_034009979.1">
    <property type="nucleotide sequence ID" value="XM_034158180.1"/>
</dbReference>
<protein>
    <recommendedName>
        <fullName evidence="3">KOW domain-containing protein</fullName>
    </recommendedName>
</protein>
<name>A0A642UE74_DIURU</name>
<evidence type="ECO:0000313" key="2">
    <source>
        <dbReference type="Proteomes" id="UP000449547"/>
    </source>
</evidence>
<dbReference type="InterPro" id="IPR008991">
    <property type="entry name" value="Translation_prot_SH3-like_sf"/>
</dbReference>
<gene>
    <name evidence="1" type="ORF">DIURU_005221</name>
</gene>
<proteinExistence type="predicted"/>
<accession>A0A642UE74</accession>
<sequence>MSWHTAKKRFQRDLNKLPEQLRVQWNASLNKQYALPSMESMAVPDPAKKRSTGFDVGLTAGDLCYITEGEKKGTITTVFQYLSQVDSVLMANVTEKKLLPPTRHVQNQTSHYTDYPKFVPRSHVRLVGKEKDENGKIGYLVAEEVVLKGKYYDDRYKRWLPRRFVKHHEEIEIPWPSPPLEFEDGELSTLEDTVFERTYEMQSMARQPLPSGVIDELRNKYSKHKKRTFSALHIARLQKPSMPLSTEQKIYLAKQQQKQATAKPQPTELSEEAQALIGEKVAAHLNSIDNPYMLAHLEALSQQKVPSPQQQQQQQQ</sequence>
<dbReference type="AlphaFoldDB" id="A0A642UE74"/>
<dbReference type="EMBL" id="SWFT01000157">
    <property type="protein sequence ID" value="KAA8897442.1"/>
    <property type="molecule type" value="Genomic_DNA"/>
</dbReference>
<dbReference type="SUPFAM" id="SSF50104">
    <property type="entry name" value="Translation proteins SH3-like domain"/>
    <property type="match status" value="1"/>
</dbReference>
<dbReference type="Pfam" id="PF22682">
    <property type="entry name" value="Ribosomal_uL24m-like"/>
    <property type="match status" value="1"/>
</dbReference>
<dbReference type="VEuPathDB" id="FungiDB:DIURU_005221"/>
<reference evidence="1 2" key="1">
    <citation type="submission" date="2019-07" db="EMBL/GenBank/DDBJ databases">
        <title>Genome assembly of two rare yeast pathogens: Diutina rugosa and Trichomonascus ciferrii.</title>
        <authorList>
            <person name="Mixao V."/>
            <person name="Saus E."/>
            <person name="Hansen A."/>
            <person name="Lass-Flor C."/>
            <person name="Gabaldon T."/>
        </authorList>
    </citation>
    <scope>NUCLEOTIDE SEQUENCE [LARGE SCALE GENOMIC DNA]</scope>
    <source>
        <strain evidence="1 2">CBS 613</strain>
    </source>
</reference>
<dbReference type="Proteomes" id="UP000449547">
    <property type="component" value="Unassembled WGS sequence"/>
</dbReference>
<evidence type="ECO:0008006" key="3">
    <source>
        <dbReference type="Google" id="ProtNLM"/>
    </source>
</evidence>
<evidence type="ECO:0000313" key="1">
    <source>
        <dbReference type="EMBL" id="KAA8897442.1"/>
    </source>
</evidence>
<organism evidence="1 2">
    <name type="scientific">Diutina rugosa</name>
    <name type="common">Yeast</name>
    <name type="synonym">Candida rugosa</name>
    <dbReference type="NCBI Taxonomy" id="5481"/>
    <lineage>
        <taxon>Eukaryota</taxon>
        <taxon>Fungi</taxon>
        <taxon>Dikarya</taxon>
        <taxon>Ascomycota</taxon>
        <taxon>Saccharomycotina</taxon>
        <taxon>Pichiomycetes</taxon>
        <taxon>Debaryomycetaceae</taxon>
        <taxon>Diutina</taxon>
    </lineage>
</organism>
<keyword evidence="2" id="KW-1185">Reference proteome</keyword>